<dbReference type="GO" id="GO:0009289">
    <property type="term" value="C:pilus"/>
    <property type="evidence" value="ECO:0007669"/>
    <property type="project" value="UniProtKB-SubCell"/>
</dbReference>
<evidence type="ECO:0000256" key="4">
    <source>
        <dbReference type="ARBA" id="ARBA00023263"/>
    </source>
</evidence>
<evidence type="ECO:0000259" key="5">
    <source>
        <dbReference type="Pfam" id="PF06321"/>
    </source>
</evidence>
<accession>A0A174QS95</accession>
<evidence type="ECO:0000313" key="7">
    <source>
        <dbReference type="Proteomes" id="UP000095541"/>
    </source>
</evidence>
<name>A0A174QS95_BACT4</name>
<feature type="domain" description="Major fimbrial subunit protein N-terminal" evidence="5">
    <location>
        <begin position="43"/>
        <end position="126"/>
    </location>
</feature>
<evidence type="ECO:0000313" key="6">
    <source>
        <dbReference type="EMBL" id="CUP73059.1"/>
    </source>
</evidence>
<organism evidence="6 7">
    <name type="scientific">Bacteroides thetaiotaomicron</name>
    <dbReference type="NCBI Taxonomy" id="818"/>
    <lineage>
        <taxon>Bacteria</taxon>
        <taxon>Pseudomonadati</taxon>
        <taxon>Bacteroidota</taxon>
        <taxon>Bacteroidia</taxon>
        <taxon>Bacteroidales</taxon>
        <taxon>Bacteroidaceae</taxon>
        <taxon>Bacteroides</taxon>
    </lineage>
</organism>
<sequence>MEKIRSIYIKGLFNLLLMLIFSSCIDETFTDNSTSNSSYIMIGGTTTRAATNPGDIPDDYVIKSIRVLAFEQVNGKCVSNKLYTAANGDIIKHPINPGDYDFVFLANEPSNTLIISGLDGIKEYTDLDGLAYPERYFSSEQIIPMMQEIKGVEVLPGGRGAVLSDNSTVNPLQLGLDRLAVRIDVVLESEDDLEDIFSGLTFENIPDAVPLTSNYQGTIGQDNVRILTRADNESYFSDATPSSGRVWAKKISRIILPAKELKTKEDKTKAVVLTLDMGNHYSPSCELKIASNPVDYSLPINTMLDFHGVVKEPLEVNIKASKWVDEDNDWDIDNQRILRISHTDASITDFNGARISFSSNMPVVKVLPKAYNVTTGVPVEVETNRIFNSLAFQTTANGTNAPERFMYTVQNDGGQLSGTGYMDLLADGWVENDYWGSGENDYYSMAKDVSGTYKITLSAENEDGSNALQREITVKIEQNGKRLQFYHPAAYQANGATGYTGAFWKDNQYGERIIMGQHARAGADAEILPDWNAWVDDDPYNMVILSTTPSLDPNVGTSNPGDAENFRVTANLLKGEDGRSVNGKGRIYFRVGLTGANTRSTPRYATVKLRYRLWGWHYEEATIYLRQGEKPDYLYSGRKGSRAFAVYNMTHSSFLTAPATSPFSVEVNKGNASEVDFPTKAGAHFQWARLKPGSYGNYSEGLELDTDYDNFGYRALNPRPDMNAINLTGWGWSYYKYNQYLIWDNGNASDSYSNDFEICPTGYHRPNDGSISGGASHNSTLAEANASEWRASIFAEPMTGDGNEMYDPANLYYNSNPPNDGQVGTAPSYYKPVPLPDNMTFGFYADGYFDRRPIEQNFLPENKVQYGVGIHSADPAYWGCLFFNGSKSLFFPAAGRRNYGAGTETIAGKERAGILEHPSGGFYMTASAADIPEKPGTVWADWSSIWNMELSYIEPAPISTSFKHGVSLRCVKNE</sequence>
<dbReference type="Proteomes" id="UP000095541">
    <property type="component" value="Unassembled WGS sequence"/>
</dbReference>
<keyword evidence="4" id="KW-0281">Fimbrium</keyword>
<dbReference type="InterPro" id="IPR029141">
    <property type="entry name" value="FimA_N"/>
</dbReference>
<protein>
    <submittedName>
        <fullName evidence="6">Major fimbrial subunit protein (FimA)</fullName>
    </submittedName>
</protein>
<dbReference type="PROSITE" id="PS51257">
    <property type="entry name" value="PROKAR_LIPOPROTEIN"/>
    <property type="match status" value="1"/>
</dbReference>
<dbReference type="AlphaFoldDB" id="A0A174QS95"/>
<gene>
    <name evidence="6" type="ORF">ERS852557_01451</name>
</gene>
<dbReference type="EMBL" id="CZBI01000002">
    <property type="protein sequence ID" value="CUP73059.1"/>
    <property type="molecule type" value="Genomic_DNA"/>
</dbReference>
<evidence type="ECO:0000256" key="1">
    <source>
        <dbReference type="ARBA" id="ARBA00004561"/>
    </source>
</evidence>
<comment type="subcellular location">
    <subcellularLocation>
        <location evidence="1">Fimbrium</location>
    </subcellularLocation>
</comment>
<proteinExistence type="inferred from homology"/>
<reference evidence="6 7" key="1">
    <citation type="submission" date="2015-09" db="EMBL/GenBank/DDBJ databases">
        <authorList>
            <consortium name="Pathogen Informatics"/>
        </authorList>
    </citation>
    <scope>NUCLEOTIDE SEQUENCE [LARGE SCALE GENOMIC DNA]</scope>
    <source>
        <strain evidence="6 7">2789STDY5834945</strain>
    </source>
</reference>
<keyword evidence="3" id="KW-0732">Signal</keyword>
<comment type="similarity">
    <text evidence="2">Belongs to the bacteroidetes fimbrillin superfamily. FimA/Mfa1 family.</text>
</comment>
<evidence type="ECO:0000256" key="3">
    <source>
        <dbReference type="ARBA" id="ARBA00022729"/>
    </source>
</evidence>
<evidence type="ECO:0000256" key="2">
    <source>
        <dbReference type="ARBA" id="ARBA00006011"/>
    </source>
</evidence>
<dbReference type="Pfam" id="PF06321">
    <property type="entry name" value="P_gingi_FimA"/>
    <property type="match status" value="1"/>
</dbReference>